<dbReference type="PANTHER" id="PTHR33164:SF99">
    <property type="entry name" value="MARR FAMILY REGULATORY PROTEIN"/>
    <property type="match status" value="1"/>
</dbReference>
<dbReference type="PANTHER" id="PTHR33164">
    <property type="entry name" value="TRANSCRIPTIONAL REGULATOR, MARR FAMILY"/>
    <property type="match status" value="1"/>
</dbReference>
<feature type="domain" description="HTH marR-type" evidence="1">
    <location>
        <begin position="20"/>
        <end position="149"/>
    </location>
</feature>
<dbReference type="Gene3D" id="1.10.10.10">
    <property type="entry name" value="Winged helix-like DNA-binding domain superfamily/Winged helix DNA-binding domain"/>
    <property type="match status" value="1"/>
</dbReference>
<reference evidence="2 3" key="1">
    <citation type="submission" date="2019-05" db="EMBL/GenBank/DDBJ databases">
        <title>Georgenia *** sp. nov., and Georgenia *** sp. nov., isolated from the intestinal contents of plateau pika (Ochotona curzoniae) in the Qinghai-Tibet plateau of China.</title>
        <authorList>
            <person name="Tian Z."/>
        </authorList>
    </citation>
    <scope>NUCLEOTIDE SEQUENCE [LARGE SCALE GENOMIC DNA]</scope>
    <source>
        <strain evidence="2 3">Z294</strain>
    </source>
</reference>
<evidence type="ECO:0000313" key="3">
    <source>
        <dbReference type="Proteomes" id="UP000313948"/>
    </source>
</evidence>
<dbReference type="EMBL" id="CP040899">
    <property type="protein sequence ID" value="QDB80505.1"/>
    <property type="molecule type" value="Genomic_DNA"/>
</dbReference>
<dbReference type="Proteomes" id="UP000313948">
    <property type="component" value="Chromosome"/>
</dbReference>
<evidence type="ECO:0000313" key="2">
    <source>
        <dbReference type="EMBL" id="QDB80505.1"/>
    </source>
</evidence>
<dbReference type="PROSITE" id="PS50995">
    <property type="entry name" value="HTH_MARR_2"/>
    <property type="match status" value="1"/>
</dbReference>
<dbReference type="InterPro" id="IPR036390">
    <property type="entry name" value="WH_DNA-bd_sf"/>
</dbReference>
<dbReference type="SUPFAM" id="SSF46785">
    <property type="entry name" value="Winged helix' DNA-binding domain"/>
    <property type="match status" value="1"/>
</dbReference>
<proteinExistence type="predicted"/>
<dbReference type="InterPro" id="IPR039422">
    <property type="entry name" value="MarR/SlyA-like"/>
</dbReference>
<evidence type="ECO:0000259" key="1">
    <source>
        <dbReference type="PROSITE" id="PS50995"/>
    </source>
</evidence>
<keyword evidence="3" id="KW-1185">Reference proteome</keyword>
<name>A0ABX5VQG5_9MICO</name>
<dbReference type="InterPro" id="IPR000835">
    <property type="entry name" value="HTH_MarR-typ"/>
</dbReference>
<protein>
    <submittedName>
        <fullName evidence="2">MarR family transcriptional regulator</fullName>
    </submittedName>
</protein>
<organism evidence="2 3">
    <name type="scientific">Georgenia wutianyii</name>
    <dbReference type="NCBI Taxonomy" id="2585135"/>
    <lineage>
        <taxon>Bacteria</taxon>
        <taxon>Bacillati</taxon>
        <taxon>Actinomycetota</taxon>
        <taxon>Actinomycetes</taxon>
        <taxon>Micrococcales</taxon>
        <taxon>Bogoriellaceae</taxon>
        <taxon>Georgenia</taxon>
    </lineage>
</organism>
<dbReference type="InterPro" id="IPR036388">
    <property type="entry name" value="WH-like_DNA-bd_sf"/>
</dbReference>
<dbReference type="Pfam" id="PF12802">
    <property type="entry name" value="MarR_2"/>
    <property type="match status" value="1"/>
</dbReference>
<accession>A0ABX5VQG5</accession>
<dbReference type="SMART" id="SM00347">
    <property type="entry name" value="HTH_MARR"/>
    <property type="match status" value="1"/>
</dbReference>
<sequence>MSDDEPRWLTPVERTTWLSISELFMTLPGALDTRLQQHAGITFYEYMVLAMLSEQEDRTLQLSELAELTSGSLSRLSHVLTRLERHGWVVRERSPHNARARIARLTPEGLSKVVATAPAHVDDVRELVFDALGEQDVPALAAILAPVLERLQPGGRPVRPGRGVGV</sequence>
<gene>
    <name evidence="2" type="ORF">FE251_14845</name>
</gene>
<dbReference type="RefSeq" id="WP_139949157.1">
    <property type="nucleotide sequence ID" value="NZ_CP040899.1"/>
</dbReference>